<protein>
    <submittedName>
        <fullName evidence="2">Uncharacterized protein</fullName>
    </submittedName>
</protein>
<reference evidence="2" key="1">
    <citation type="journal article" date="2014" name="Front. Microbiol.">
        <title>High frequency of phylogenetically diverse reductive dehalogenase-homologous genes in deep subseafloor sedimentary metagenomes.</title>
        <authorList>
            <person name="Kawai M."/>
            <person name="Futagami T."/>
            <person name="Toyoda A."/>
            <person name="Takaki Y."/>
            <person name="Nishi S."/>
            <person name="Hori S."/>
            <person name="Arai W."/>
            <person name="Tsubouchi T."/>
            <person name="Morono Y."/>
            <person name="Uchiyama I."/>
            <person name="Ito T."/>
            <person name="Fujiyama A."/>
            <person name="Inagaki F."/>
            <person name="Takami H."/>
        </authorList>
    </citation>
    <scope>NUCLEOTIDE SEQUENCE</scope>
    <source>
        <strain evidence="2">Expedition CK06-06</strain>
    </source>
</reference>
<gene>
    <name evidence="2" type="ORF">S01H4_51547</name>
</gene>
<name>X1CW78_9ZZZZ</name>
<dbReference type="AlphaFoldDB" id="X1CW78"/>
<feature type="region of interest" description="Disordered" evidence="1">
    <location>
        <begin position="1"/>
        <end position="35"/>
    </location>
</feature>
<dbReference type="EMBL" id="BART01029363">
    <property type="protein sequence ID" value="GAH00340.1"/>
    <property type="molecule type" value="Genomic_DNA"/>
</dbReference>
<sequence length="35" mass="4001">AIKELEQGGFLSHQQRVSRRGGSSNVYHVHRLPKE</sequence>
<comment type="caution">
    <text evidence="2">The sequence shown here is derived from an EMBL/GenBank/DDBJ whole genome shotgun (WGS) entry which is preliminary data.</text>
</comment>
<feature type="non-terminal residue" evidence="2">
    <location>
        <position position="1"/>
    </location>
</feature>
<proteinExistence type="predicted"/>
<accession>X1CW78</accession>
<evidence type="ECO:0000256" key="1">
    <source>
        <dbReference type="SAM" id="MobiDB-lite"/>
    </source>
</evidence>
<organism evidence="2">
    <name type="scientific">marine sediment metagenome</name>
    <dbReference type="NCBI Taxonomy" id="412755"/>
    <lineage>
        <taxon>unclassified sequences</taxon>
        <taxon>metagenomes</taxon>
        <taxon>ecological metagenomes</taxon>
    </lineage>
</organism>
<evidence type="ECO:0000313" key="2">
    <source>
        <dbReference type="EMBL" id="GAH00340.1"/>
    </source>
</evidence>